<keyword evidence="6" id="KW-1185">Reference proteome</keyword>
<keyword evidence="2" id="KW-0862">Zinc</keyword>
<organism evidence="5 6">
    <name type="scientific">Caerostris extrusa</name>
    <name type="common">Bark spider</name>
    <name type="synonym">Caerostris bankana</name>
    <dbReference type="NCBI Taxonomy" id="172846"/>
    <lineage>
        <taxon>Eukaryota</taxon>
        <taxon>Metazoa</taxon>
        <taxon>Ecdysozoa</taxon>
        <taxon>Arthropoda</taxon>
        <taxon>Chelicerata</taxon>
        <taxon>Arachnida</taxon>
        <taxon>Araneae</taxon>
        <taxon>Araneomorphae</taxon>
        <taxon>Entelegynae</taxon>
        <taxon>Araneoidea</taxon>
        <taxon>Araneidae</taxon>
        <taxon>Caerostris</taxon>
    </lineage>
</organism>
<dbReference type="GO" id="GO:0046872">
    <property type="term" value="F:metal ion binding"/>
    <property type="evidence" value="ECO:0007669"/>
    <property type="project" value="UniProtKB-KW"/>
</dbReference>
<evidence type="ECO:0000256" key="2">
    <source>
        <dbReference type="ARBA" id="ARBA00022833"/>
    </source>
</evidence>
<evidence type="ECO:0000313" key="6">
    <source>
        <dbReference type="Proteomes" id="UP001054945"/>
    </source>
</evidence>
<protein>
    <recommendedName>
        <fullName evidence="4">Phorbol-ester/DAG-type domain-containing protein</fullName>
    </recommendedName>
</protein>
<dbReference type="EMBL" id="BPLR01011363">
    <property type="protein sequence ID" value="GIY46081.1"/>
    <property type="molecule type" value="Genomic_DNA"/>
</dbReference>
<dbReference type="InterPro" id="IPR046349">
    <property type="entry name" value="C1-like_sf"/>
</dbReference>
<dbReference type="InterPro" id="IPR002219">
    <property type="entry name" value="PKC_DAG/PE"/>
</dbReference>
<reference evidence="5 6" key="1">
    <citation type="submission" date="2021-06" db="EMBL/GenBank/DDBJ databases">
        <title>Caerostris extrusa draft genome.</title>
        <authorList>
            <person name="Kono N."/>
            <person name="Arakawa K."/>
        </authorList>
    </citation>
    <scope>NUCLEOTIDE SEQUENCE [LARGE SCALE GENOMIC DNA]</scope>
</reference>
<accession>A0AAV4TLT7</accession>
<name>A0AAV4TLT7_CAEEX</name>
<dbReference type="PROSITE" id="PS50081">
    <property type="entry name" value="ZF_DAG_PE_2"/>
    <property type="match status" value="1"/>
</dbReference>
<keyword evidence="1" id="KW-0479">Metal-binding</keyword>
<evidence type="ECO:0000313" key="5">
    <source>
        <dbReference type="EMBL" id="GIY46081.1"/>
    </source>
</evidence>
<proteinExistence type="predicted"/>
<gene>
    <name evidence="5" type="primary">AVEN_244445_1</name>
    <name evidence="5" type="ORF">CEXT_177651</name>
</gene>
<dbReference type="Proteomes" id="UP001054945">
    <property type="component" value="Unassembled WGS sequence"/>
</dbReference>
<dbReference type="SUPFAM" id="SSF57889">
    <property type="entry name" value="Cysteine-rich domain"/>
    <property type="match status" value="1"/>
</dbReference>
<sequence>MAESKEQVPPATSESRRRAQVAQRSRRFSTNTLLQSTIQWLRWITPSKSQTECKTESSCERRRIRCESSSEASGKRRKTLTLYNEDAIVAHKTLNLYEAFGTTAKKTVPGCGLEPLLVVEVMENGTMKRNLVPYKHSMEGKWLLYGKRVYVFKGHCFTEHKASPTFVSCLLCMTTGFRIMQNFFQCSDCEYVCHILQESTVKENCPVAKILTQEMCFPYDIVEPKPGKAVHCR</sequence>
<feature type="domain" description="Phorbol-ester/DAG-type" evidence="4">
    <location>
        <begin position="154"/>
        <end position="205"/>
    </location>
</feature>
<dbReference type="AlphaFoldDB" id="A0AAV4TLT7"/>
<evidence type="ECO:0000259" key="4">
    <source>
        <dbReference type="PROSITE" id="PS50081"/>
    </source>
</evidence>
<comment type="caution">
    <text evidence="5">The sequence shown here is derived from an EMBL/GenBank/DDBJ whole genome shotgun (WGS) entry which is preliminary data.</text>
</comment>
<dbReference type="Gene3D" id="3.30.60.20">
    <property type="match status" value="1"/>
</dbReference>
<evidence type="ECO:0000256" key="3">
    <source>
        <dbReference type="SAM" id="MobiDB-lite"/>
    </source>
</evidence>
<evidence type="ECO:0000256" key="1">
    <source>
        <dbReference type="ARBA" id="ARBA00022723"/>
    </source>
</evidence>
<feature type="region of interest" description="Disordered" evidence="3">
    <location>
        <begin position="1"/>
        <end position="26"/>
    </location>
</feature>